<organism evidence="7 8">
    <name type="scientific">Helicobacter ibis</name>
    <dbReference type="NCBI Taxonomy" id="2962633"/>
    <lineage>
        <taxon>Bacteria</taxon>
        <taxon>Pseudomonadati</taxon>
        <taxon>Campylobacterota</taxon>
        <taxon>Epsilonproteobacteria</taxon>
        <taxon>Campylobacterales</taxon>
        <taxon>Helicobacteraceae</taxon>
        <taxon>Helicobacter</taxon>
    </lineage>
</organism>
<evidence type="ECO:0000313" key="7">
    <source>
        <dbReference type="EMBL" id="MDA3969177.1"/>
    </source>
</evidence>
<keyword evidence="2 6" id="KW-0732">Signal</keyword>
<evidence type="ECO:0000256" key="2">
    <source>
        <dbReference type="ARBA" id="ARBA00022729"/>
    </source>
</evidence>
<protein>
    <submittedName>
        <fullName evidence="7">Complement resistance protein TraT</fullName>
    </submittedName>
</protein>
<evidence type="ECO:0000256" key="6">
    <source>
        <dbReference type="SAM" id="SignalP"/>
    </source>
</evidence>
<reference evidence="7 8" key="1">
    <citation type="submission" date="2023-01" db="EMBL/GenBank/DDBJ databases">
        <title>Description of Helicobacter ibis sp. nov. isolated from faecal droppings of black-faced ibis (Theristicus melanopis).</title>
        <authorList>
            <person name="Lopez-Cantillo M."/>
            <person name="Vidal-Veuthey B."/>
            <person name="Mella A."/>
            <person name="De La Haba R."/>
            <person name="Collado L."/>
        </authorList>
    </citation>
    <scope>NUCLEOTIDE SEQUENCE [LARGE SCALE GENOMIC DNA]</scope>
    <source>
        <strain evidence="7 8">A82</strain>
    </source>
</reference>
<evidence type="ECO:0000256" key="4">
    <source>
        <dbReference type="ARBA" id="ARBA00023139"/>
    </source>
</evidence>
<dbReference type="InterPro" id="IPR008874">
    <property type="entry name" value="TraT_complement-R"/>
</dbReference>
<comment type="caution">
    <text evidence="7">The sequence shown here is derived from an EMBL/GenBank/DDBJ whole genome shotgun (WGS) entry which is preliminary data.</text>
</comment>
<keyword evidence="5" id="KW-0449">Lipoprotein</keyword>
<dbReference type="PROSITE" id="PS51257">
    <property type="entry name" value="PROKAR_LIPOPROTEIN"/>
    <property type="match status" value="1"/>
</dbReference>
<evidence type="ECO:0000256" key="3">
    <source>
        <dbReference type="ARBA" id="ARBA00023136"/>
    </source>
</evidence>
<sequence length="203" mass="21953">MIRIFSVLAFFIFLLSGCATNQVQSNVSMTNSIFIDPVHMNDRVIFISVSNTSGEYVNLKPKLVKSLENMGYLVTNNPNEAVFILQTNILYCNVKREENTADGAIIGGAIGAGIGGYNSGATGAVLSGLAGATLGALLGHASEDTIIQMQVDVSIKQINNYGHYTQRQTTMIAEASRRNLQLGEIVNMLEDRISSQISGIFRE</sequence>
<dbReference type="Proteomes" id="UP001210261">
    <property type="component" value="Unassembled WGS sequence"/>
</dbReference>
<keyword evidence="8" id="KW-1185">Reference proteome</keyword>
<dbReference type="EMBL" id="JAQHXR010000003">
    <property type="protein sequence ID" value="MDA3969177.1"/>
    <property type="molecule type" value="Genomic_DNA"/>
</dbReference>
<evidence type="ECO:0000313" key="8">
    <source>
        <dbReference type="Proteomes" id="UP001210261"/>
    </source>
</evidence>
<keyword evidence="4" id="KW-0564">Palmitate</keyword>
<accession>A0ABT4VEZ9</accession>
<gene>
    <name evidence="7" type="primary">traT</name>
    <name evidence="7" type="ORF">PF021_05740</name>
</gene>
<dbReference type="Pfam" id="PF05818">
    <property type="entry name" value="TraT"/>
    <property type="match status" value="1"/>
</dbReference>
<keyword evidence="3" id="KW-0472">Membrane</keyword>
<dbReference type="RefSeq" id="WP_271021501.1">
    <property type="nucleotide sequence ID" value="NZ_JAQHXR010000003.1"/>
</dbReference>
<evidence type="ECO:0000256" key="1">
    <source>
        <dbReference type="ARBA" id="ARBA00004459"/>
    </source>
</evidence>
<comment type="subcellular location">
    <subcellularLocation>
        <location evidence="1">Cell outer membrane</location>
        <topology evidence="1">Lipid-anchor</topology>
    </subcellularLocation>
</comment>
<feature type="signal peptide" evidence="6">
    <location>
        <begin position="1"/>
        <end position="21"/>
    </location>
</feature>
<feature type="chain" id="PRO_5047057690" evidence="6">
    <location>
        <begin position="22"/>
        <end position="203"/>
    </location>
</feature>
<name>A0ABT4VEZ9_9HELI</name>
<evidence type="ECO:0000256" key="5">
    <source>
        <dbReference type="ARBA" id="ARBA00023288"/>
    </source>
</evidence>
<proteinExistence type="predicted"/>